<proteinExistence type="inferred from homology"/>
<dbReference type="InterPro" id="IPR005804">
    <property type="entry name" value="FA_desaturase_dom"/>
</dbReference>
<dbReference type="GO" id="GO:0016717">
    <property type="term" value="F:oxidoreductase activity, acting on paired donors, with oxidation of a pair of donors resulting in the reduction of molecular oxygen to two molecules of water"/>
    <property type="evidence" value="ECO:0007669"/>
    <property type="project" value="InterPro"/>
</dbReference>
<evidence type="ECO:0000256" key="4">
    <source>
        <dbReference type="ARBA" id="ARBA00023002"/>
    </source>
</evidence>
<name>A0AAW2KBR0_SESRA</name>
<dbReference type="Pfam" id="PF11960">
    <property type="entry name" value="DUF3474"/>
    <property type="match status" value="1"/>
</dbReference>
<dbReference type="GO" id="GO:0016020">
    <property type="term" value="C:membrane"/>
    <property type="evidence" value="ECO:0007669"/>
    <property type="project" value="UniProtKB-SubCell"/>
</dbReference>
<dbReference type="AlphaFoldDB" id="A0AAW2KBR0"/>
<dbReference type="GO" id="GO:0006629">
    <property type="term" value="P:lipid metabolic process"/>
    <property type="evidence" value="ECO:0007669"/>
    <property type="project" value="InterPro"/>
</dbReference>
<gene>
    <name evidence="8" type="ORF">Sradi_6251900</name>
</gene>
<reference evidence="8" key="1">
    <citation type="submission" date="2020-06" db="EMBL/GenBank/DDBJ databases">
        <authorList>
            <person name="Li T."/>
            <person name="Hu X."/>
            <person name="Zhang T."/>
            <person name="Song X."/>
            <person name="Zhang H."/>
            <person name="Dai N."/>
            <person name="Sheng W."/>
            <person name="Hou X."/>
            <person name="Wei L."/>
        </authorList>
    </citation>
    <scope>NUCLEOTIDE SEQUENCE</scope>
    <source>
        <strain evidence="8">G02</strain>
        <tissue evidence="8">Leaf</tissue>
    </source>
</reference>
<protein>
    <submittedName>
        <fullName evidence="8">Omega-3 fatty acid desaturase, chloroplastic</fullName>
    </submittedName>
</protein>
<accession>A0AAW2KBR0</accession>
<comment type="similarity">
    <text evidence="3">Belongs to the fatty acid desaturase type 1 family.</text>
</comment>
<keyword evidence="5" id="KW-0472">Membrane</keyword>
<comment type="pathway">
    <text evidence="2">Lipid metabolism.</text>
</comment>
<sequence>MASWALSECGLSPLPRLYPKPRTAHAQAFLNPPKLRISRTDFANTSSFCLVNHKERNWALRVSAPLRVEQVGEESKENGAVAAYFNNWAVWPLYWFAQGTMFWALFVLGHDCGHGSFSNDPKLNSVVGHILHSSILVPYHGWRISHRTHHQNHGHVENDESWHPLSEKIYKNLDNVTKKLRFTLPFPMLAYPIYLWSRSPGKTGSHFHPDSDLFVPSERKDVITSTVCWTAMVALLVGLSFVMGPLKLLKLYGIPYLGFVTWLDLVTYLHHHGHEQKLPWYRGEEWSYLRGGLTTLDRDYGWINNIHHDIGTHVIHHLFPQIPHYHLIEATEAAKPVLGKYYREPQKSGPLPFYLLGVLLRSMKKDHYVSDTGDVVYYQTDPELN</sequence>
<dbReference type="InterPro" id="IPR021863">
    <property type="entry name" value="FAS_N"/>
</dbReference>
<evidence type="ECO:0000313" key="8">
    <source>
        <dbReference type="EMBL" id="KAL0303838.1"/>
    </source>
</evidence>
<dbReference type="CDD" id="cd03507">
    <property type="entry name" value="Delta12-FADS-like"/>
    <property type="match status" value="1"/>
</dbReference>
<evidence type="ECO:0000256" key="3">
    <source>
        <dbReference type="ARBA" id="ARBA00009295"/>
    </source>
</evidence>
<evidence type="ECO:0000259" key="7">
    <source>
        <dbReference type="Pfam" id="PF11960"/>
    </source>
</evidence>
<dbReference type="PANTHER" id="PTHR32100">
    <property type="entry name" value="OMEGA-6 FATTY ACID DESATURASE, CHLOROPLASTIC"/>
    <property type="match status" value="1"/>
</dbReference>
<evidence type="ECO:0000259" key="6">
    <source>
        <dbReference type="Pfam" id="PF00487"/>
    </source>
</evidence>
<evidence type="ECO:0000256" key="5">
    <source>
        <dbReference type="ARBA" id="ARBA00023136"/>
    </source>
</evidence>
<feature type="domain" description="Fatty acid desaturase" evidence="6">
    <location>
        <begin position="87"/>
        <end position="343"/>
    </location>
</feature>
<reference evidence="8" key="2">
    <citation type="journal article" date="2024" name="Plant">
        <title>Genomic evolution and insights into agronomic trait innovations of Sesamum species.</title>
        <authorList>
            <person name="Miao H."/>
            <person name="Wang L."/>
            <person name="Qu L."/>
            <person name="Liu H."/>
            <person name="Sun Y."/>
            <person name="Le M."/>
            <person name="Wang Q."/>
            <person name="Wei S."/>
            <person name="Zheng Y."/>
            <person name="Lin W."/>
            <person name="Duan Y."/>
            <person name="Cao H."/>
            <person name="Xiong S."/>
            <person name="Wang X."/>
            <person name="Wei L."/>
            <person name="Li C."/>
            <person name="Ma Q."/>
            <person name="Ju M."/>
            <person name="Zhao R."/>
            <person name="Li G."/>
            <person name="Mu C."/>
            <person name="Tian Q."/>
            <person name="Mei H."/>
            <person name="Zhang T."/>
            <person name="Gao T."/>
            <person name="Zhang H."/>
        </authorList>
    </citation>
    <scope>NUCLEOTIDE SEQUENCE</scope>
    <source>
        <strain evidence="8">G02</strain>
    </source>
</reference>
<comment type="caution">
    <text evidence="8">The sequence shown here is derived from an EMBL/GenBank/DDBJ whole genome shotgun (WGS) entry which is preliminary data.</text>
</comment>
<evidence type="ECO:0000256" key="1">
    <source>
        <dbReference type="ARBA" id="ARBA00004370"/>
    </source>
</evidence>
<dbReference type="EMBL" id="JACGWJ010000029">
    <property type="protein sequence ID" value="KAL0303838.1"/>
    <property type="molecule type" value="Genomic_DNA"/>
</dbReference>
<feature type="domain" description="Fatty acid desaturase N-terminal" evidence="7">
    <location>
        <begin position="1"/>
        <end position="78"/>
    </location>
</feature>
<comment type="subcellular location">
    <subcellularLocation>
        <location evidence="1">Membrane</location>
    </subcellularLocation>
</comment>
<dbReference type="InterPro" id="IPR012171">
    <property type="entry name" value="Fatty_acid_desaturase"/>
</dbReference>
<dbReference type="Pfam" id="PF00487">
    <property type="entry name" value="FA_desaturase"/>
    <property type="match status" value="1"/>
</dbReference>
<evidence type="ECO:0000256" key="2">
    <source>
        <dbReference type="ARBA" id="ARBA00005189"/>
    </source>
</evidence>
<organism evidence="8">
    <name type="scientific">Sesamum radiatum</name>
    <name type="common">Black benniseed</name>
    <dbReference type="NCBI Taxonomy" id="300843"/>
    <lineage>
        <taxon>Eukaryota</taxon>
        <taxon>Viridiplantae</taxon>
        <taxon>Streptophyta</taxon>
        <taxon>Embryophyta</taxon>
        <taxon>Tracheophyta</taxon>
        <taxon>Spermatophyta</taxon>
        <taxon>Magnoliopsida</taxon>
        <taxon>eudicotyledons</taxon>
        <taxon>Gunneridae</taxon>
        <taxon>Pentapetalae</taxon>
        <taxon>asterids</taxon>
        <taxon>lamiids</taxon>
        <taxon>Lamiales</taxon>
        <taxon>Pedaliaceae</taxon>
        <taxon>Sesamum</taxon>
    </lineage>
</organism>
<keyword evidence="4" id="KW-0560">Oxidoreductase</keyword>